<evidence type="ECO:0000259" key="13">
    <source>
        <dbReference type="Pfam" id="PF00899"/>
    </source>
</evidence>
<dbReference type="EC" id="2.7.7.80" evidence="8"/>
<reference evidence="14 15" key="2">
    <citation type="journal article" date="2014" name="PLoS ONE">
        <title>Evolution of mitochondria reconstructed from the energy metabolism of living bacteria.</title>
        <authorList>
            <person name="Degli Esposti M."/>
            <person name="Chouaia B."/>
            <person name="Comandatore F."/>
            <person name="Crotti E."/>
            <person name="Sassera D."/>
            <person name="Lievens P.M."/>
            <person name="Daffonchio D."/>
            <person name="Bandi C."/>
        </authorList>
    </citation>
    <scope>NUCLEOTIDE SEQUENCE [LARGE SCALE GENOMIC DNA]</scope>
    <source>
        <strain evidence="14 15">SF2.1</strain>
    </source>
</reference>
<dbReference type="SUPFAM" id="SSF69572">
    <property type="entry name" value="Activating enzymes of the ubiquitin-like proteins"/>
    <property type="match status" value="1"/>
</dbReference>
<dbReference type="GO" id="GO:0008641">
    <property type="term" value="F:ubiquitin-like modifier activating enzyme activity"/>
    <property type="evidence" value="ECO:0007669"/>
    <property type="project" value="InterPro"/>
</dbReference>
<sequence length="267" mass="27946">MSSILSDLTFTDEELHRYSRHILLPEVGASGQAKLRDSSVLVIGAGGLGSPLSLYLAAAGVGRIGLVDDDRVELSNLQRQILFSTQDIGGGKAEQAAGRLGGLNPGIEVIPHDLRVDADNLPSLVSQYDLVCDGSDNFTTRYAVADCCHALGKTLVSGAVQRFEGSLSTFAPQRGGPCYRCLYPDADEDAALSCGQAGIFGAVTGVIGTLMATEALKEILNLGRSMSGRVLIWHALEASFRSFELPADPDCPCCGRGAGSESGIEGV</sequence>
<evidence type="ECO:0000256" key="3">
    <source>
        <dbReference type="ARBA" id="ARBA00022741"/>
    </source>
</evidence>
<protein>
    <recommendedName>
        <fullName evidence="9">Molybdopterin-synthase adenylyltransferase</fullName>
        <ecNumber evidence="8">2.7.7.80</ecNumber>
    </recommendedName>
    <alternativeName>
        <fullName evidence="12">MoaD protein adenylase</fullName>
    </alternativeName>
    <alternativeName>
        <fullName evidence="10">Molybdopterin-converting factor subunit 1 adenylase</fullName>
    </alternativeName>
    <alternativeName>
        <fullName evidence="11">Sulfur carrier protein MoaD adenylyltransferase</fullName>
    </alternativeName>
</protein>
<name>A0A060QDX1_9PROT</name>
<organism evidence="14 15">
    <name type="scientific">Asaia bogorensis</name>
    <dbReference type="NCBI Taxonomy" id="91915"/>
    <lineage>
        <taxon>Bacteria</taxon>
        <taxon>Pseudomonadati</taxon>
        <taxon>Pseudomonadota</taxon>
        <taxon>Alphaproteobacteria</taxon>
        <taxon>Acetobacterales</taxon>
        <taxon>Acetobacteraceae</taxon>
        <taxon>Asaia</taxon>
    </lineage>
</organism>
<dbReference type="GO" id="GO:0005524">
    <property type="term" value="F:ATP binding"/>
    <property type="evidence" value="ECO:0007669"/>
    <property type="project" value="UniProtKB-KW"/>
</dbReference>
<reference evidence="14 15" key="1">
    <citation type="journal article" date="2014" name="Genome Biol. Evol.">
        <title>Acetic acid bacteria genomes reveal functional traits for adaptation to life in insect guts.</title>
        <authorList>
            <person name="Chouaia B."/>
            <person name="Gaiarsa S."/>
            <person name="Crotti E."/>
            <person name="Comandatore F."/>
            <person name="Degli Esposti M."/>
            <person name="Ricci I."/>
            <person name="Alma A."/>
            <person name="Favia G."/>
            <person name="Bandi C."/>
            <person name="Daffonchio D."/>
        </authorList>
    </citation>
    <scope>NUCLEOTIDE SEQUENCE [LARGE SCALE GENOMIC DNA]</scope>
    <source>
        <strain evidence="14 15">SF2.1</strain>
    </source>
</reference>
<evidence type="ECO:0000256" key="11">
    <source>
        <dbReference type="ARBA" id="ARBA00075328"/>
    </source>
</evidence>
<dbReference type="RefSeq" id="WP_408734837.1">
    <property type="nucleotide sequence ID" value="NZ_CBLX010000008.1"/>
</dbReference>
<dbReference type="EMBL" id="CBLX010000008">
    <property type="protein sequence ID" value="CDG39110.1"/>
    <property type="molecule type" value="Genomic_DNA"/>
</dbReference>
<accession>A0A060QDX1</accession>
<proteinExistence type="inferred from homology"/>
<dbReference type="Pfam" id="PF00899">
    <property type="entry name" value="ThiF"/>
    <property type="match status" value="1"/>
</dbReference>
<evidence type="ECO:0000256" key="9">
    <source>
        <dbReference type="ARBA" id="ARBA00073635"/>
    </source>
</evidence>
<evidence type="ECO:0000313" key="14">
    <source>
        <dbReference type="EMBL" id="CDG39110.1"/>
    </source>
</evidence>
<dbReference type="GO" id="GO:0005829">
    <property type="term" value="C:cytosol"/>
    <property type="evidence" value="ECO:0007669"/>
    <property type="project" value="TreeGrafter"/>
</dbReference>
<dbReference type="Proteomes" id="UP000027583">
    <property type="component" value="Unassembled WGS sequence"/>
</dbReference>
<dbReference type="GO" id="GO:0008146">
    <property type="term" value="F:sulfotransferase activity"/>
    <property type="evidence" value="ECO:0007669"/>
    <property type="project" value="TreeGrafter"/>
</dbReference>
<evidence type="ECO:0000256" key="4">
    <source>
        <dbReference type="ARBA" id="ARBA00022840"/>
    </source>
</evidence>
<keyword evidence="4" id="KW-0067">ATP-binding</keyword>
<evidence type="ECO:0000313" key="15">
    <source>
        <dbReference type="Proteomes" id="UP000027583"/>
    </source>
</evidence>
<dbReference type="InterPro" id="IPR045886">
    <property type="entry name" value="ThiF/MoeB/HesA"/>
</dbReference>
<dbReference type="GO" id="GO:0004792">
    <property type="term" value="F:thiosulfate-cyanide sulfurtransferase activity"/>
    <property type="evidence" value="ECO:0007669"/>
    <property type="project" value="TreeGrafter"/>
</dbReference>
<dbReference type="NCBIfam" id="NF004281">
    <property type="entry name" value="PRK05690.1"/>
    <property type="match status" value="1"/>
</dbReference>
<gene>
    <name evidence="14" type="ORF">ASAP_1065</name>
</gene>
<dbReference type="CDD" id="cd00757">
    <property type="entry name" value="ThiF_MoeB_HesA_family"/>
    <property type="match status" value="1"/>
</dbReference>
<evidence type="ECO:0000256" key="12">
    <source>
        <dbReference type="ARBA" id="ARBA00078531"/>
    </source>
</evidence>
<keyword evidence="3" id="KW-0547">Nucleotide-binding</keyword>
<dbReference type="Gene3D" id="3.40.50.720">
    <property type="entry name" value="NAD(P)-binding Rossmann-like Domain"/>
    <property type="match status" value="1"/>
</dbReference>
<dbReference type="AlphaFoldDB" id="A0A060QDX1"/>
<keyword evidence="14" id="KW-0548">Nucleotidyltransferase</keyword>
<comment type="catalytic activity">
    <reaction evidence="5">
        <text>[molybdopterin-synthase sulfur-carrier protein]-C-terminal Gly-Gly + ATP + H(+) = [molybdopterin-synthase sulfur-carrier protein]-C-terminal Gly-Gly-AMP + diphosphate</text>
        <dbReference type="Rhea" id="RHEA:43616"/>
        <dbReference type="Rhea" id="RHEA-COMP:12159"/>
        <dbReference type="Rhea" id="RHEA-COMP:12202"/>
        <dbReference type="ChEBI" id="CHEBI:15378"/>
        <dbReference type="ChEBI" id="CHEBI:30616"/>
        <dbReference type="ChEBI" id="CHEBI:33019"/>
        <dbReference type="ChEBI" id="CHEBI:90618"/>
        <dbReference type="ChEBI" id="CHEBI:90778"/>
        <dbReference type="EC" id="2.7.7.80"/>
    </reaction>
</comment>
<dbReference type="FunFam" id="3.40.50.720:FF:000033">
    <property type="entry name" value="Adenylyltransferase and sulfurtransferase MOCS3"/>
    <property type="match status" value="1"/>
</dbReference>
<feature type="domain" description="THIF-type NAD/FAD binding fold" evidence="13">
    <location>
        <begin position="18"/>
        <end position="253"/>
    </location>
</feature>
<evidence type="ECO:0000256" key="5">
    <source>
        <dbReference type="ARBA" id="ARBA00052218"/>
    </source>
</evidence>
<evidence type="ECO:0000256" key="10">
    <source>
        <dbReference type="ARBA" id="ARBA00075110"/>
    </source>
</evidence>
<comment type="similarity">
    <text evidence="1">Belongs to the HesA/MoeB/ThiF family.</text>
</comment>
<dbReference type="eggNOG" id="COG0476">
    <property type="taxonomic scope" value="Bacteria"/>
</dbReference>
<dbReference type="InterPro" id="IPR035985">
    <property type="entry name" value="Ubiquitin-activating_enz"/>
</dbReference>
<evidence type="ECO:0000256" key="2">
    <source>
        <dbReference type="ARBA" id="ARBA00022679"/>
    </source>
</evidence>
<evidence type="ECO:0000256" key="6">
    <source>
        <dbReference type="ARBA" id="ARBA00055169"/>
    </source>
</evidence>
<dbReference type="PANTHER" id="PTHR10953">
    <property type="entry name" value="UBIQUITIN-ACTIVATING ENZYME E1"/>
    <property type="match status" value="1"/>
</dbReference>
<evidence type="ECO:0000256" key="8">
    <source>
        <dbReference type="ARBA" id="ARBA00066884"/>
    </source>
</evidence>
<evidence type="ECO:0000256" key="7">
    <source>
        <dbReference type="ARBA" id="ARBA00063809"/>
    </source>
</evidence>
<dbReference type="GO" id="GO:0061605">
    <property type="term" value="F:molybdopterin-synthase adenylyltransferase activity"/>
    <property type="evidence" value="ECO:0007669"/>
    <property type="project" value="UniProtKB-EC"/>
</dbReference>
<comment type="function">
    <text evidence="6">Catalyzes the adenylation by ATP of the carboxyl group of the C-terminal glycine of sulfur carrier protein MoaD.</text>
</comment>
<dbReference type="InterPro" id="IPR000594">
    <property type="entry name" value="ThiF_NAD_FAD-bd"/>
</dbReference>
<comment type="caution">
    <text evidence="14">The sequence shown here is derived from an EMBL/GenBank/DDBJ whole genome shotgun (WGS) entry which is preliminary data.</text>
</comment>
<comment type="subunit">
    <text evidence="7">Homodimer. Forms a stable heterotetrameric complex of 2 MoeB and 2 MoaD during adenylation of MoaD.</text>
</comment>
<keyword evidence="2" id="KW-0808">Transferase</keyword>
<dbReference type="PANTHER" id="PTHR10953:SF102">
    <property type="entry name" value="ADENYLYLTRANSFERASE AND SULFURTRANSFERASE MOCS3"/>
    <property type="match status" value="1"/>
</dbReference>
<evidence type="ECO:0000256" key="1">
    <source>
        <dbReference type="ARBA" id="ARBA00009919"/>
    </source>
</evidence>